<name>A0ABX7JM67_9RHOB</name>
<feature type="signal peptide" evidence="1">
    <location>
        <begin position="1"/>
        <end position="19"/>
    </location>
</feature>
<keyword evidence="1" id="KW-0732">Signal</keyword>
<accession>A0ABX7JM67</accession>
<protein>
    <submittedName>
        <fullName evidence="2">Uncharacterized protein</fullName>
    </submittedName>
</protein>
<proteinExistence type="predicted"/>
<dbReference type="RefSeq" id="WP_205295714.1">
    <property type="nucleotide sequence ID" value="NZ_CP070371.1"/>
</dbReference>
<sequence>MRIYLLAMLTLIVTGCTSAVNDSALSTVLDRPMTTHAAALAGDDVALMRRTGRDLIATYDAATGR</sequence>
<evidence type="ECO:0000313" key="2">
    <source>
        <dbReference type="EMBL" id="QRZ14744.1"/>
    </source>
</evidence>
<gene>
    <name evidence="2" type="ORF">JWJ88_17415</name>
</gene>
<reference evidence="2 3" key="1">
    <citation type="submission" date="2021-02" db="EMBL/GenBank/DDBJ databases">
        <title>Paracoccus methylovroum sp.nov., a new methanol and methylamine utilizing methylotrophic denitrifer.</title>
        <authorList>
            <person name="Timsy T."/>
            <person name="Behrendt U."/>
            <person name="Ulrich A."/>
            <person name="Spanner T."/>
            <person name="Foesel B.U."/>
            <person name="Horn M.A."/>
            <person name="Kolb S."/>
        </authorList>
    </citation>
    <scope>NUCLEOTIDE SEQUENCE [LARGE SCALE GENOMIC DNA]</scope>
    <source>
        <strain evidence="2 3">H4-D09</strain>
    </source>
</reference>
<evidence type="ECO:0000313" key="3">
    <source>
        <dbReference type="Proteomes" id="UP000663629"/>
    </source>
</evidence>
<feature type="chain" id="PRO_5045580501" evidence="1">
    <location>
        <begin position="20"/>
        <end position="65"/>
    </location>
</feature>
<dbReference type="EMBL" id="CP070371">
    <property type="protein sequence ID" value="QRZ14744.1"/>
    <property type="molecule type" value="Genomic_DNA"/>
</dbReference>
<organism evidence="2 3">
    <name type="scientific">Paracoccus methylovorus</name>
    <dbReference type="NCBI Taxonomy" id="2812658"/>
    <lineage>
        <taxon>Bacteria</taxon>
        <taxon>Pseudomonadati</taxon>
        <taxon>Pseudomonadota</taxon>
        <taxon>Alphaproteobacteria</taxon>
        <taxon>Rhodobacterales</taxon>
        <taxon>Paracoccaceae</taxon>
        <taxon>Paracoccus</taxon>
    </lineage>
</organism>
<dbReference type="PROSITE" id="PS51257">
    <property type="entry name" value="PROKAR_LIPOPROTEIN"/>
    <property type="match status" value="1"/>
</dbReference>
<keyword evidence="3" id="KW-1185">Reference proteome</keyword>
<evidence type="ECO:0000256" key="1">
    <source>
        <dbReference type="SAM" id="SignalP"/>
    </source>
</evidence>
<dbReference type="Proteomes" id="UP000663629">
    <property type="component" value="Chromosome 2"/>
</dbReference>